<comment type="caution">
    <text evidence="1">The sequence shown here is derived from an EMBL/GenBank/DDBJ whole genome shotgun (WGS) entry which is preliminary data.</text>
</comment>
<gene>
    <name evidence="1" type="ORF">E4U91_18555</name>
</gene>
<dbReference type="AlphaFoldDB" id="A0A4U5WIP4"/>
<sequence>MIRVMLCGAADTRRVQDEFVRTVTAFGGVPWHFLDGTVNYINSASSDWEDNSRATVQEADVCVFVIVEKIGRITWETEVTAALLGGKPFLVLCLNSTYQQYLVLDAEFRPPADLNSLSEENRQLVRTLREIEQERRLTAVPFDYGRFGEVLRRELSKLFDIALGQMEERNRRKSIRPLLTDPARLTTADLRAAQTIAVDEWEDKQVRKEALRALAARRALDEEALHSLLSSAEQGVQRMTVELLADLYPVRPPSQEFLEHVVAVANASDDVGIARRLIPVLPAMDLPRGIEALALLDMDDTGTKRRLATTLETYEDAIARERLQSAVAALLERCLSQVSESDWKTRCRAYLARLGFEPAPVDQDERAPRR</sequence>
<dbReference type="EMBL" id="SZNQ01000001">
    <property type="protein sequence ID" value="TKT01898.1"/>
    <property type="molecule type" value="Genomic_DNA"/>
</dbReference>
<evidence type="ECO:0000313" key="2">
    <source>
        <dbReference type="Proteomes" id="UP000305929"/>
    </source>
</evidence>
<reference evidence="1 2" key="1">
    <citation type="submission" date="2019-04" db="EMBL/GenBank/DDBJ databases">
        <title>Streptomyces lasaliensis sp. nov., an Actinomycete isolated from soil which produces the polyether antibiotic lasalocid.</title>
        <authorList>
            <person name="Erwin G."/>
            <person name="Haber C."/>
        </authorList>
    </citation>
    <scope>NUCLEOTIDE SEQUENCE [LARGE SCALE GENOMIC DNA]</scope>
    <source>
        <strain evidence="1 2">X-537</strain>
    </source>
</reference>
<keyword evidence="2" id="KW-1185">Reference proteome</keyword>
<proteinExistence type="predicted"/>
<evidence type="ECO:0000313" key="1">
    <source>
        <dbReference type="EMBL" id="TKT01898.1"/>
    </source>
</evidence>
<protein>
    <recommendedName>
        <fullName evidence="3">DUF4062 domain-containing protein</fullName>
    </recommendedName>
</protein>
<dbReference type="Proteomes" id="UP000305929">
    <property type="component" value="Unassembled WGS sequence"/>
</dbReference>
<accession>A0A4U5WIP4</accession>
<evidence type="ECO:0008006" key="3">
    <source>
        <dbReference type="Google" id="ProtNLM"/>
    </source>
</evidence>
<dbReference type="OrthoDB" id="135105at2"/>
<name>A0A4U5WIP4_STRLS</name>
<organism evidence="1 2">
    <name type="scientific">Streptomyces lasalocidi</name>
    <name type="common">Streptomyces lasaliensis</name>
    <dbReference type="NCBI Taxonomy" id="324833"/>
    <lineage>
        <taxon>Bacteria</taxon>
        <taxon>Bacillati</taxon>
        <taxon>Actinomycetota</taxon>
        <taxon>Actinomycetes</taxon>
        <taxon>Kitasatosporales</taxon>
        <taxon>Streptomycetaceae</taxon>
        <taxon>Streptomyces</taxon>
    </lineage>
</organism>